<accession>A0ABM8IGR6</accession>
<feature type="transmembrane region" description="Helical" evidence="1">
    <location>
        <begin position="41"/>
        <end position="63"/>
    </location>
</feature>
<dbReference type="Pfam" id="PF04773">
    <property type="entry name" value="FecR"/>
    <property type="match status" value="1"/>
</dbReference>
<reference evidence="3 4" key="1">
    <citation type="submission" date="2023-04" db="EMBL/GenBank/DDBJ databases">
        <title>Draft genome sequence of acteroides sedimenti strain YN3PY1.</title>
        <authorList>
            <person name="Yoshida N."/>
        </authorList>
    </citation>
    <scope>NUCLEOTIDE SEQUENCE [LARGE SCALE GENOMIC DNA]</scope>
    <source>
        <strain evidence="3 4">YN3PY1</strain>
    </source>
</reference>
<keyword evidence="4" id="KW-1185">Reference proteome</keyword>
<sequence>MYRKEPNTELAWNALYSKLEKDHLLDKDVARGTKHKTNIPFYWVAASVAVLFCAAFFFLNHYYSKRDVGEMLTLQNTDSDNVLVKILDDGSTIYLASDATLSYPKNFTSKEREVSLKGEALFDVARNPEKPFVIETEKVKVKVLGTAFKVNSSANGAFELSVERGKVRVTEKNGGNWLEVVAGEFVSFNGNHLMKRPIKDQNIFEHYADRMRFKDEMLENIVKVINQNNDSVVVIHGENLKRAKLNVRFYNNNINEMTNIITLALNLKRVVRQDTIHISQP</sequence>
<keyword evidence="1" id="KW-0812">Transmembrane</keyword>
<dbReference type="PIRSF" id="PIRSF018266">
    <property type="entry name" value="FecR"/>
    <property type="match status" value="1"/>
</dbReference>
<dbReference type="EMBL" id="AP028055">
    <property type="protein sequence ID" value="BEG98709.1"/>
    <property type="molecule type" value="Genomic_DNA"/>
</dbReference>
<feature type="domain" description="FecR protein" evidence="2">
    <location>
        <begin position="84"/>
        <end position="168"/>
    </location>
</feature>
<evidence type="ECO:0000256" key="1">
    <source>
        <dbReference type="SAM" id="Phobius"/>
    </source>
</evidence>
<dbReference type="RefSeq" id="WP_353333868.1">
    <property type="nucleotide sequence ID" value="NZ_AP028055.1"/>
</dbReference>
<dbReference type="Gene3D" id="2.60.120.1440">
    <property type="match status" value="1"/>
</dbReference>
<proteinExistence type="predicted"/>
<evidence type="ECO:0000313" key="4">
    <source>
        <dbReference type="Proteomes" id="UP001496674"/>
    </source>
</evidence>
<keyword evidence="1" id="KW-1133">Transmembrane helix</keyword>
<organism evidence="3 4">
    <name type="scientific">Bacteroides sedimenti</name>
    <dbReference type="NCBI Taxonomy" id="2136147"/>
    <lineage>
        <taxon>Bacteria</taxon>
        <taxon>Pseudomonadati</taxon>
        <taxon>Bacteroidota</taxon>
        <taxon>Bacteroidia</taxon>
        <taxon>Bacteroidales</taxon>
        <taxon>Bacteroidaceae</taxon>
        <taxon>Bacteroides</taxon>
    </lineage>
</organism>
<protein>
    <submittedName>
        <fullName evidence="3">Anti-sigma factor</fullName>
    </submittedName>
</protein>
<dbReference type="PANTHER" id="PTHR30273">
    <property type="entry name" value="PERIPLASMIC SIGNAL SENSOR AND SIGMA FACTOR ACTIVATOR FECR-RELATED"/>
    <property type="match status" value="1"/>
</dbReference>
<dbReference type="Proteomes" id="UP001496674">
    <property type="component" value="Chromosome"/>
</dbReference>
<dbReference type="InterPro" id="IPR012373">
    <property type="entry name" value="Ferrdict_sens_TM"/>
</dbReference>
<evidence type="ECO:0000313" key="3">
    <source>
        <dbReference type="EMBL" id="BEG98709.1"/>
    </source>
</evidence>
<evidence type="ECO:0000259" key="2">
    <source>
        <dbReference type="Pfam" id="PF04773"/>
    </source>
</evidence>
<name>A0ABM8IGR6_9BACE</name>
<dbReference type="InterPro" id="IPR006860">
    <property type="entry name" value="FecR"/>
</dbReference>
<gene>
    <name evidence="3" type="ORF">BSYN_09740</name>
</gene>
<dbReference type="PANTHER" id="PTHR30273:SF2">
    <property type="entry name" value="PROTEIN FECR"/>
    <property type="match status" value="1"/>
</dbReference>
<keyword evidence="1" id="KW-0472">Membrane</keyword>
<dbReference type="Gene3D" id="3.55.50.30">
    <property type="match status" value="1"/>
</dbReference>